<comment type="caution">
    <text evidence="1">The sequence shown here is derived from an EMBL/GenBank/DDBJ whole genome shotgun (WGS) entry which is preliminary data.</text>
</comment>
<dbReference type="RefSeq" id="WP_378255218.1">
    <property type="nucleotide sequence ID" value="NZ_JBHSJV010000001.1"/>
</dbReference>
<keyword evidence="2" id="KW-1185">Reference proteome</keyword>
<dbReference type="Proteomes" id="UP001597459">
    <property type="component" value="Unassembled WGS sequence"/>
</dbReference>
<sequence>MKKRLIKLVAYFLGSLFVLLLATAGIIYVSLHKKIPEGTPGNEADTIAIKIQDAVHHTAYLNTDYIQWTFLNKHHYLWNKKMNIVDVRWGDYEVNLHLNNLKKSTVFENNIPFTSLIKEEILQKALTYFYNDSFWIVAPHKLFDEGTTRKVVSLENGSKGLLVTYTAGGLTPGDSYLWKYNDAYLPTSFIMWASILPIGGIEATWENWTYTDSGAYFSSIHKILGFGIPISNLKAWND</sequence>
<protein>
    <submittedName>
        <fullName evidence="1">Uncharacterized protein</fullName>
    </submittedName>
</protein>
<gene>
    <name evidence="1" type="ORF">ACFSTE_19515</name>
</gene>
<name>A0ABW5NC61_9FLAO</name>
<evidence type="ECO:0000313" key="1">
    <source>
        <dbReference type="EMBL" id="MFD2593035.1"/>
    </source>
</evidence>
<organism evidence="1 2">
    <name type="scientific">Aquimarina hainanensis</name>
    <dbReference type="NCBI Taxonomy" id="1578017"/>
    <lineage>
        <taxon>Bacteria</taxon>
        <taxon>Pseudomonadati</taxon>
        <taxon>Bacteroidota</taxon>
        <taxon>Flavobacteriia</taxon>
        <taxon>Flavobacteriales</taxon>
        <taxon>Flavobacteriaceae</taxon>
        <taxon>Aquimarina</taxon>
    </lineage>
</organism>
<reference evidence="2" key="1">
    <citation type="journal article" date="2019" name="Int. J. Syst. Evol. Microbiol.">
        <title>The Global Catalogue of Microorganisms (GCM) 10K type strain sequencing project: providing services to taxonomists for standard genome sequencing and annotation.</title>
        <authorList>
            <consortium name="The Broad Institute Genomics Platform"/>
            <consortium name="The Broad Institute Genome Sequencing Center for Infectious Disease"/>
            <person name="Wu L."/>
            <person name="Ma J."/>
        </authorList>
    </citation>
    <scope>NUCLEOTIDE SEQUENCE [LARGE SCALE GENOMIC DNA]</scope>
    <source>
        <strain evidence="2">KCTC 42423</strain>
    </source>
</reference>
<accession>A0ABW5NC61</accession>
<evidence type="ECO:0000313" key="2">
    <source>
        <dbReference type="Proteomes" id="UP001597459"/>
    </source>
</evidence>
<proteinExistence type="predicted"/>
<dbReference type="EMBL" id="JBHULX010000039">
    <property type="protein sequence ID" value="MFD2593035.1"/>
    <property type="molecule type" value="Genomic_DNA"/>
</dbReference>